<comment type="caution">
    <text evidence="1">The sequence shown here is derived from an EMBL/GenBank/DDBJ whole genome shotgun (WGS) entry which is preliminary data.</text>
</comment>
<sequence length="88" mass="10292">MIGMTDNEQRITERQKEFIESLIENFDIDTVSKDDASDVINCLSKFQNSYAPCGRHRSVDIGRAFVMGDLDWCIHNCETDIYMCEYWN</sequence>
<organism evidence="1 2">
    <name type="scientific">Candidatus Methanogaster sp</name>
    <dbReference type="NCBI Taxonomy" id="3386292"/>
    <lineage>
        <taxon>Archaea</taxon>
        <taxon>Methanobacteriati</taxon>
        <taxon>Methanobacteriota</taxon>
        <taxon>Stenosarchaea group</taxon>
        <taxon>Methanomicrobia</taxon>
        <taxon>Methanosarcinales</taxon>
        <taxon>ANME-2 cluster</taxon>
        <taxon>Candidatus Methanogasteraceae</taxon>
        <taxon>Candidatus Methanogaster</taxon>
    </lineage>
</organism>
<reference evidence="1" key="1">
    <citation type="submission" date="2018-01" db="EMBL/GenBank/DDBJ databases">
        <authorList>
            <person name="Krukenberg V."/>
        </authorList>
    </citation>
    <scope>NUCLEOTIDE SEQUENCE</scope>
    <source>
        <strain evidence="1">E20ANME2</strain>
    </source>
</reference>
<evidence type="ECO:0000313" key="1">
    <source>
        <dbReference type="EMBL" id="PXF61863.1"/>
    </source>
</evidence>
<dbReference type="EMBL" id="PQXF01000002">
    <property type="protein sequence ID" value="PXF61863.1"/>
    <property type="molecule type" value="Genomic_DNA"/>
</dbReference>
<dbReference type="Proteomes" id="UP000248329">
    <property type="component" value="Unassembled WGS sequence"/>
</dbReference>
<evidence type="ECO:0000313" key="2">
    <source>
        <dbReference type="Proteomes" id="UP000248329"/>
    </source>
</evidence>
<protein>
    <submittedName>
        <fullName evidence="1">Uncharacterized protein</fullName>
    </submittedName>
</protein>
<name>A0AC61L632_9EURY</name>
<accession>A0AC61L632</accession>
<gene>
    <name evidence="1" type="ORF">C4B59_01135</name>
</gene>
<proteinExistence type="predicted"/>